<evidence type="ECO:0000256" key="1">
    <source>
        <dbReference type="SAM" id="MobiDB-lite"/>
    </source>
</evidence>
<dbReference type="Proteomes" id="UP000095283">
    <property type="component" value="Unplaced"/>
</dbReference>
<proteinExistence type="predicted"/>
<protein>
    <submittedName>
        <fullName evidence="3">Uncharacterized protein</fullName>
    </submittedName>
</protein>
<feature type="region of interest" description="Disordered" evidence="1">
    <location>
        <begin position="79"/>
        <end position="108"/>
    </location>
</feature>
<feature type="compositionally biased region" description="Polar residues" evidence="1">
    <location>
        <begin position="82"/>
        <end position="106"/>
    </location>
</feature>
<evidence type="ECO:0000313" key="2">
    <source>
        <dbReference type="Proteomes" id="UP000095283"/>
    </source>
</evidence>
<organism evidence="2 3">
    <name type="scientific">Heterorhabditis bacteriophora</name>
    <name type="common">Entomopathogenic nematode worm</name>
    <dbReference type="NCBI Taxonomy" id="37862"/>
    <lineage>
        <taxon>Eukaryota</taxon>
        <taxon>Metazoa</taxon>
        <taxon>Ecdysozoa</taxon>
        <taxon>Nematoda</taxon>
        <taxon>Chromadorea</taxon>
        <taxon>Rhabditida</taxon>
        <taxon>Rhabditina</taxon>
        <taxon>Rhabditomorpha</taxon>
        <taxon>Strongyloidea</taxon>
        <taxon>Heterorhabditidae</taxon>
        <taxon>Heterorhabditis</taxon>
    </lineage>
</organism>
<dbReference type="WBParaSite" id="Hba_15138">
    <property type="protein sequence ID" value="Hba_15138"/>
    <property type="gene ID" value="Hba_15138"/>
</dbReference>
<keyword evidence="2" id="KW-1185">Reference proteome</keyword>
<reference evidence="3" key="1">
    <citation type="submission" date="2016-11" db="UniProtKB">
        <authorList>
            <consortium name="WormBaseParasite"/>
        </authorList>
    </citation>
    <scope>IDENTIFICATION</scope>
</reference>
<name>A0A1I7XBT0_HETBA</name>
<dbReference type="AlphaFoldDB" id="A0A1I7XBT0"/>
<evidence type="ECO:0000313" key="3">
    <source>
        <dbReference type="WBParaSite" id="Hba_15138"/>
    </source>
</evidence>
<accession>A0A1I7XBT0</accession>
<sequence length="279" mass="31619">MEDDATIGKHFEQDVVMKAIKKRISTTQRRNETVPNIIHRVTIRSLTVHDGRCTSGEKRTENCEIICFDQGNPVCDEDGVTHETSQWQNEDDAYTSSESTSNSVTLRESKELLKGKSFDSLTKTTPNFQERTSMKSVVIGIDGAPTTRHIKNDIFHYERTVKAGAETKISYEKSMESGFDGSMGLKESFEQYSNRKPMKIDIPTTNKSMITSELKNPSLNTIENTTNEELPLYMSYSTNENYSDSQLGEYEGVKGIAQSNVKLERRGTTFLKIENKFFT</sequence>